<organism evidence="2 3">
    <name type="scientific">Anaeromyces robustus</name>
    <dbReference type="NCBI Taxonomy" id="1754192"/>
    <lineage>
        <taxon>Eukaryota</taxon>
        <taxon>Fungi</taxon>
        <taxon>Fungi incertae sedis</taxon>
        <taxon>Chytridiomycota</taxon>
        <taxon>Chytridiomycota incertae sedis</taxon>
        <taxon>Neocallimastigomycetes</taxon>
        <taxon>Neocallimastigales</taxon>
        <taxon>Neocallimastigaceae</taxon>
        <taxon>Anaeromyces</taxon>
    </lineage>
</organism>
<reference evidence="2 3" key="1">
    <citation type="submission" date="2016-08" db="EMBL/GenBank/DDBJ databases">
        <title>A Parts List for Fungal Cellulosomes Revealed by Comparative Genomics.</title>
        <authorList>
            <consortium name="DOE Joint Genome Institute"/>
            <person name="Haitjema C.H."/>
            <person name="Gilmore S.P."/>
            <person name="Henske J.K."/>
            <person name="Solomon K.V."/>
            <person name="De Groot R."/>
            <person name="Kuo A."/>
            <person name="Mondo S.J."/>
            <person name="Salamov A.A."/>
            <person name="Labutti K."/>
            <person name="Zhao Z."/>
            <person name="Chiniquy J."/>
            <person name="Barry K."/>
            <person name="Brewer H.M."/>
            <person name="Purvine S.O."/>
            <person name="Wright A.T."/>
            <person name="Boxma B."/>
            <person name="Van Alen T."/>
            <person name="Hackstein J.H."/>
            <person name="Baker S.E."/>
            <person name="Grigoriev I.V."/>
            <person name="O'Malley M.A."/>
        </authorList>
    </citation>
    <scope>NUCLEOTIDE SEQUENCE [LARGE SCALE GENOMIC DNA]</scope>
    <source>
        <strain evidence="2 3">S4</strain>
    </source>
</reference>
<evidence type="ECO:0000256" key="1">
    <source>
        <dbReference type="SAM" id="MobiDB-lite"/>
    </source>
</evidence>
<dbReference type="PANTHER" id="PTHR38645">
    <property type="entry name" value="CHROMOSOME 9, WHOLE GENOME SHOTGUN SEQUENCE"/>
    <property type="match status" value="1"/>
</dbReference>
<evidence type="ECO:0000313" key="2">
    <source>
        <dbReference type="EMBL" id="ORX83045.1"/>
    </source>
</evidence>
<feature type="region of interest" description="Disordered" evidence="1">
    <location>
        <begin position="107"/>
        <end position="140"/>
    </location>
</feature>
<dbReference type="EMBL" id="MCFG01000082">
    <property type="protein sequence ID" value="ORX83045.1"/>
    <property type="molecule type" value="Genomic_DNA"/>
</dbReference>
<keyword evidence="3" id="KW-1185">Reference proteome</keyword>
<feature type="compositionally biased region" description="Low complexity" evidence="1">
    <location>
        <begin position="107"/>
        <end position="129"/>
    </location>
</feature>
<dbReference type="PANTHER" id="PTHR38645:SF1">
    <property type="entry name" value="YALI0F12243P"/>
    <property type="match status" value="1"/>
</dbReference>
<feature type="region of interest" description="Disordered" evidence="1">
    <location>
        <begin position="150"/>
        <end position="169"/>
    </location>
</feature>
<comment type="caution">
    <text evidence="2">The sequence shown here is derived from an EMBL/GenBank/DDBJ whole genome shotgun (WGS) entry which is preliminary data.</text>
</comment>
<sequence>MSNNRNQYLDDYNIADPDQILLSIFKSTATTVTQLYKESLNQSTKSYKNGYKQCLLDLMHFASLQQHQREINNNSRQEAHNPSQGNRVALTFDELLNFYNTKQQQINSLDDNSNSNSSQQNVNHSSSMSNDDDSPIENNIDKINNYNYQETNESLPSPQPQTPTNIDTIPTTEKNTIITNDTMEKPNLVELKSTLNNLPTKGFTFRFNNDQFSTNFNNINIINNSHHNSHHEGMKRRFGNVANTINFFGKTYNFDNIDNFENVEEPPFKRNRWRRDDRMID</sequence>
<gene>
    <name evidence="2" type="ORF">BCR32DRAFT_292278</name>
</gene>
<name>A0A1Y1XBF0_9FUNG</name>
<dbReference type="OrthoDB" id="21418at2759"/>
<proteinExistence type="predicted"/>
<protein>
    <submittedName>
        <fullName evidence="2">Uncharacterized protein</fullName>
    </submittedName>
</protein>
<dbReference type="Proteomes" id="UP000193944">
    <property type="component" value="Unassembled WGS sequence"/>
</dbReference>
<reference evidence="2 3" key="2">
    <citation type="submission" date="2016-08" db="EMBL/GenBank/DDBJ databases">
        <title>Pervasive Adenine N6-methylation of Active Genes in Fungi.</title>
        <authorList>
            <consortium name="DOE Joint Genome Institute"/>
            <person name="Mondo S.J."/>
            <person name="Dannebaum R.O."/>
            <person name="Kuo R.C."/>
            <person name="Labutti K."/>
            <person name="Haridas S."/>
            <person name="Kuo A."/>
            <person name="Salamov A."/>
            <person name="Ahrendt S.R."/>
            <person name="Lipzen A."/>
            <person name="Sullivan W."/>
            <person name="Andreopoulos W.B."/>
            <person name="Clum A."/>
            <person name="Lindquist E."/>
            <person name="Daum C."/>
            <person name="Ramamoorthy G.K."/>
            <person name="Gryganskyi A."/>
            <person name="Culley D."/>
            <person name="Magnuson J.K."/>
            <person name="James T.Y."/>
            <person name="O'Malley M.A."/>
            <person name="Stajich J.E."/>
            <person name="Spatafora J.W."/>
            <person name="Visel A."/>
            <person name="Grigoriev I.V."/>
        </authorList>
    </citation>
    <scope>NUCLEOTIDE SEQUENCE [LARGE SCALE GENOMIC DNA]</scope>
    <source>
        <strain evidence="2 3">S4</strain>
    </source>
</reference>
<dbReference type="AlphaFoldDB" id="A0A1Y1XBF0"/>
<accession>A0A1Y1XBF0</accession>
<evidence type="ECO:0000313" key="3">
    <source>
        <dbReference type="Proteomes" id="UP000193944"/>
    </source>
</evidence>